<feature type="compositionally biased region" description="Basic and acidic residues" evidence="1">
    <location>
        <begin position="398"/>
        <end position="422"/>
    </location>
</feature>
<keyword evidence="2" id="KW-1133">Transmembrane helix</keyword>
<feature type="compositionally biased region" description="Polar residues" evidence="1">
    <location>
        <begin position="260"/>
        <end position="273"/>
    </location>
</feature>
<feature type="compositionally biased region" description="Basic and acidic residues" evidence="1">
    <location>
        <begin position="153"/>
        <end position="162"/>
    </location>
</feature>
<feature type="compositionally biased region" description="Basic and acidic residues" evidence="1">
    <location>
        <begin position="748"/>
        <end position="761"/>
    </location>
</feature>
<feature type="compositionally biased region" description="Basic and acidic residues" evidence="1">
    <location>
        <begin position="609"/>
        <end position="635"/>
    </location>
</feature>
<sequence length="1273" mass="136306">MKTSTLIAVLIGAVHGAGVCTVVKVGGIPEALSSVAGGYFRVSEGNATFGGREYYSKYSNNGSIKSTIFYDKVRGEWTIAKSLGSANNVFAYAPGKETLLDLNGTWNIYKGGKMWVPATLKITCAGAPRGHQEFAQSSVVNTAARTVNTTKKTKADKTKDTDSTIPNATKRETKSKKTDKKFKGSSVGSGFNAVGYVNNSDDSISTSQGLKSKKKSPKIVYVSTPTREEAGEKSSGVSKKTSGVPKKSLRASKKSPEISGISQGNSPSQTSAVVTDETIDLIESLDRGFNSTGDSTIKKSANVSSTSTPNPNAEVKDDSTPSQTKISTSGKSSKQKAKAETETEIETGIEAGTETETETVKETSNSTATESKVGNSTGILEKSSESLEESPSESLEESPSKSLEESSEISEKSLSTEDKDGDGGLSNSTELTQTGSKNTTEEFEVSADDTTKNKLSVPQDETIIEARSERERRETEAISAAANSKNSSNSKDETEEEAEAEAGTRADAKASATVFASNKTGGSRDSAKKRGGASQEEPSQPSVTRSNVSSTDSEEKSNLSMILPGNMSSAAGSSGKKTGSNKTSSQLKRTPTSKSTPNATDFTSPFPKPETDSKTKAKTSLKIETKYETKTKPVDTESDDLISQLDGPQQNATSRAYNTTGAPSDTDSGSASVSDTTGTPRDSKMGTKDESDGDRGDEGDNWRGSTGQARSKRDRRRFVGESESESGSDSRSNSGRSDRVPESQTAKDVSKTKEDTVEADQEKMDTVKEDDFVKQPIKVKPKPHVKITVAEGEEAMEVKISEFDAAKEYILQYSIHPDFKPSRQCCITPSQSTQAKLCMGGKVLACKQDKEDSSISVELDGKDLIPGNAYHIRLRDRNEKPSCPFGSCTKTFKIPSKTPPESAGIKMNIQIRSQTATEESVRQALTEPLAARIGAESNRLQLINYIMGVASLEIRPDSGGTPAGKLAERIRYLIESKANIGKDLKARKILDIWVLHECRDGILDIDCAKYKPKVENQSVSNEAVQYTPVIIPALVILAIVVVFYMKLKKSSMANESNIEMQAKGEFQSVSISDEAPGGAISLIAKVLEDLGIPNPPIKRYANVLRESGIKSKDDLRRLAKSGGWSAAGLPDGLRQAIVEELAKGLSTVRPVAIGPTRASNPMVIAKPSRSTGNAPPTSTTAVTPAKLEVKEKKKARKPKRVKKVKKKKKKLAVAEMDPTDDPVDWPGLSLEPTDTTAAASSQPSTSLNPTDHLDEWEMDNTELAEIDKLVDAL</sequence>
<evidence type="ECO:0000313" key="4">
    <source>
        <dbReference type="EMBL" id="CAD8455695.1"/>
    </source>
</evidence>
<feature type="compositionally biased region" description="Polar residues" evidence="1">
    <location>
        <begin position="514"/>
        <end position="523"/>
    </location>
</feature>
<feature type="compositionally biased region" description="Basic and acidic residues" evidence="1">
    <location>
        <begin position="464"/>
        <end position="476"/>
    </location>
</feature>
<keyword evidence="2" id="KW-0472">Membrane</keyword>
<feature type="transmembrane region" description="Helical" evidence="2">
    <location>
        <begin position="1026"/>
        <end position="1045"/>
    </location>
</feature>
<feature type="compositionally biased region" description="Acidic residues" evidence="1">
    <location>
        <begin position="386"/>
        <end position="396"/>
    </location>
</feature>
<feature type="compositionally biased region" description="Polar residues" evidence="1">
    <location>
        <begin position="289"/>
        <end position="311"/>
    </location>
</feature>
<feature type="compositionally biased region" description="Low complexity" evidence="1">
    <location>
        <begin position="233"/>
        <end position="246"/>
    </location>
</feature>
<keyword evidence="3" id="KW-0732">Signal</keyword>
<evidence type="ECO:0000256" key="3">
    <source>
        <dbReference type="SAM" id="SignalP"/>
    </source>
</evidence>
<feature type="region of interest" description="Disordered" evidence="1">
    <location>
        <begin position="203"/>
        <end position="761"/>
    </location>
</feature>
<keyword evidence="2" id="KW-0812">Transmembrane</keyword>
<feature type="compositionally biased region" description="Acidic residues" evidence="1">
    <location>
        <begin position="342"/>
        <end position="357"/>
    </location>
</feature>
<feature type="compositionally biased region" description="Low complexity" evidence="1">
    <location>
        <begin position="477"/>
        <end position="489"/>
    </location>
</feature>
<protein>
    <submittedName>
        <fullName evidence="4">Uncharacterized protein</fullName>
    </submittedName>
</protein>
<proteinExistence type="predicted"/>
<organism evidence="4">
    <name type="scientific">Amorphochlora amoebiformis</name>
    <dbReference type="NCBI Taxonomy" id="1561963"/>
    <lineage>
        <taxon>Eukaryota</taxon>
        <taxon>Sar</taxon>
        <taxon>Rhizaria</taxon>
        <taxon>Cercozoa</taxon>
        <taxon>Chlorarachniophyceae</taxon>
        <taxon>Amorphochlora</taxon>
    </lineage>
</organism>
<dbReference type="EMBL" id="HBEM01021412">
    <property type="protein sequence ID" value="CAD8455695.1"/>
    <property type="molecule type" value="Transcribed_RNA"/>
</dbReference>
<evidence type="ECO:0000256" key="2">
    <source>
        <dbReference type="SAM" id="Phobius"/>
    </source>
</evidence>
<dbReference type="AlphaFoldDB" id="A0A7S0DIG0"/>
<feature type="compositionally biased region" description="Low complexity" evidence="1">
    <location>
        <begin position="725"/>
        <end position="735"/>
    </location>
</feature>
<evidence type="ECO:0000256" key="1">
    <source>
        <dbReference type="SAM" id="MobiDB-lite"/>
    </source>
</evidence>
<feature type="signal peptide" evidence="3">
    <location>
        <begin position="1"/>
        <end position="16"/>
    </location>
</feature>
<accession>A0A7S0DIG0</accession>
<name>A0A7S0DIG0_9EUKA</name>
<feature type="compositionally biased region" description="Basic and acidic residues" evidence="1">
    <location>
        <begin position="681"/>
        <end position="701"/>
    </location>
</feature>
<feature type="compositionally biased region" description="Low complexity" evidence="1">
    <location>
        <begin position="1233"/>
        <end position="1246"/>
    </location>
</feature>
<feature type="region of interest" description="Disordered" evidence="1">
    <location>
        <begin position="1161"/>
        <end position="1253"/>
    </location>
</feature>
<feature type="compositionally biased region" description="Polar residues" evidence="1">
    <location>
        <begin position="320"/>
        <end position="332"/>
    </location>
</feature>
<feature type="compositionally biased region" description="Polar residues" evidence="1">
    <location>
        <begin position="646"/>
        <end position="680"/>
    </location>
</feature>
<feature type="compositionally biased region" description="Low complexity" evidence="1">
    <location>
        <begin position="1174"/>
        <end position="1186"/>
    </location>
</feature>
<feature type="compositionally biased region" description="Polar residues" evidence="1">
    <location>
        <begin position="586"/>
        <end position="603"/>
    </location>
</feature>
<feature type="compositionally biased region" description="Polar residues" evidence="1">
    <location>
        <begin position="536"/>
        <end position="551"/>
    </location>
</feature>
<gene>
    <name evidence="4" type="ORF">LAMO00422_LOCUS14640</name>
</gene>
<feature type="compositionally biased region" description="Basic residues" evidence="1">
    <location>
        <begin position="1192"/>
        <end position="1211"/>
    </location>
</feature>
<feature type="compositionally biased region" description="Polar residues" evidence="1">
    <location>
        <begin position="425"/>
        <end position="438"/>
    </location>
</feature>
<feature type="chain" id="PRO_5030515983" evidence="3">
    <location>
        <begin position="17"/>
        <end position="1273"/>
    </location>
</feature>
<reference evidence="4" key="1">
    <citation type="submission" date="2021-01" db="EMBL/GenBank/DDBJ databases">
        <authorList>
            <person name="Corre E."/>
            <person name="Pelletier E."/>
            <person name="Niang G."/>
            <person name="Scheremetjew M."/>
            <person name="Finn R."/>
            <person name="Kale V."/>
            <person name="Holt S."/>
            <person name="Cochrane G."/>
            <person name="Meng A."/>
            <person name="Brown T."/>
            <person name="Cohen L."/>
        </authorList>
    </citation>
    <scope>NUCLEOTIDE SEQUENCE</scope>
    <source>
        <strain evidence="4">CCMP2058</strain>
    </source>
</reference>
<feature type="region of interest" description="Disordered" evidence="1">
    <location>
        <begin position="149"/>
        <end position="184"/>
    </location>
</feature>
<feature type="compositionally biased region" description="Polar residues" evidence="1">
    <location>
        <begin position="364"/>
        <end position="378"/>
    </location>
</feature>
<feature type="compositionally biased region" description="Low complexity" evidence="1">
    <location>
        <begin position="568"/>
        <end position="585"/>
    </location>
</feature>